<name>A0A4Q9PVV3_9APHY</name>
<dbReference type="STRING" id="114155.A0A4Q9PVV3"/>
<feature type="region of interest" description="Disordered" evidence="1">
    <location>
        <begin position="101"/>
        <end position="128"/>
    </location>
</feature>
<evidence type="ECO:0000256" key="1">
    <source>
        <dbReference type="SAM" id="MobiDB-lite"/>
    </source>
</evidence>
<reference evidence="3 4" key="1">
    <citation type="submission" date="2019-01" db="EMBL/GenBank/DDBJ databases">
        <title>Draft genome sequences of three monokaryotic isolates of the white-rot basidiomycete fungus Dichomitus squalens.</title>
        <authorList>
            <consortium name="DOE Joint Genome Institute"/>
            <person name="Lopez S.C."/>
            <person name="Andreopoulos B."/>
            <person name="Pangilinan J."/>
            <person name="Lipzen A."/>
            <person name="Riley R."/>
            <person name="Ahrendt S."/>
            <person name="Ng V."/>
            <person name="Barry K."/>
            <person name="Daum C."/>
            <person name="Grigoriev I.V."/>
            <person name="Hilden K.S."/>
            <person name="Makela M.R."/>
            <person name="de Vries R.P."/>
        </authorList>
    </citation>
    <scope>NUCLEOTIDE SEQUENCE [LARGE SCALE GENOMIC DNA]</scope>
    <source>
        <strain evidence="3 4">CBS 464.89</strain>
    </source>
</reference>
<sequence>MLARSSCAAAMSTRNHLHTLRAVRVQMRPRLLSSQARPPSPHARFYTDYAAGMIPVALLGSAVYIGLRTWQQHLAHERFLEEAHAHVQQLEAEVIAQRELLKSPPHAAQSPVSDAPAEAKKRKGWLPW</sequence>
<evidence type="ECO:0000313" key="3">
    <source>
        <dbReference type="EMBL" id="TBU58762.1"/>
    </source>
</evidence>
<keyword evidence="4" id="KW-1185">Reference proteome</keyword>
<proteinExistence type="predicted"/>
<dbReference type="EMBL" id="ML145121">
    <property type="protein sequence ID" value="TBU58762.1"/>
    <property type="molecule type" value="Genomic_DNA"/>
</dbReference>
<organism evidence="3 4">
    <name type="scientific">Dichomitus squalens</name>
    <dbReference type="NCBI Taxonomy" id="114155"/>
    <lineage>
        <taxon>Eukaryota</taxon>
        <taxon>Fungi</taxon>
        <taxon>Dikarya</taxon>
        <taxon>Basidiomycota</taxon>
        <taxon>Agaricomycotina</taxon>
        <taxon>Agaricomycetes</taxon>
        <taxon>Polyporales</taxon>
        <taxon>Polyporaceae</taxon>
        <taxon>Dichomitus</taxon>
    </lineage>
</organism>
<evidence type="ECO:0000256" key="2">
    <source>
        <dbReference type="SAM" id="Phobius"/>
    </source>
</evidence>
<dbReference type="Proteomes" id="UP000292082">
    <property type="component" value="Unassembled WGS sequence"/>
</dbReference>
<keyword evidence="2" id="KW-1133">Transmembrane helix</keyword>
<dbReference type="AlphaFoldDB" id="A0A4Q9PVV3"/>
<evidence type="ECO:0000313" key="4">
    <source>
        <dbReference type="Proteomes" id="UP000292082"/>
    </source>
</evidence>
<gene>
    <name evidence="3" type="ORF">BD310DRAFT_926503</name>
</gene>
<protein>
    <submittedName>
        <fullName evidence="3">Uncharacterized protein</fullName>
    </submittedName>
</protein>
<keyword evidence="2" id="KW-0472">Membrane</keyword>
<accession>A0A4Q9PVV3</accession>
<feature type="transmembrane region" description="Helical" evidence="2">
    <location>
        <begin position="49"/>
        <end position="67"/>
    </location>
</feature>
<keyword evidence="2" id="KW-0812">Transmembrane</keyword>